<evidence type="ECO:0000256" key="1">
    <source>
        <dbReference type="SAM" id="MobiDB-lite"/>
    </source>
</evidence>
<dbReference type="PANTHER" id="PTHR33133">
    <property type="entry name" value="OS08G0107100 PROTEIN-RELATED"/>
    <property type="match status" value="1"/>
</dbReference>
<gene>
    <name evidence="4" type="ORF">ACFOLH_05480</name>
</gene>
<feature type="compositionally biased region" description="Gly residues" evidence="1">
    <location>
        <begin position="55"/>
        <end position="64"/>
    </location>
</feature>
<feature type="transmembrane region" description="Helical" evidence="2">
    <location>
        <begin position="155"/>
        <end position="182"/>
    </location>
</feature>
<dbReference type="EMBL" id="JBHRWW010000003">
    <property type="protein sequence ID" value="MFC3687791.1"/>
    <property type="molecule type" value="Genomic_DNA"/>
</dbReference>
<proteinExistence type="predicted"/>
<feature type="transmembrane region" description="Helical" evidence="2">
    <location>
        <begin position="333"/>
        <end position="366"/>
    </location>
</feature>
<protein>
    <recommendedName>
        <fullName evidence="3">DUF7847 domain-containing protein</fullName>
    </recommendedName>
</protein>
<organism evidence="4 5">
    <name type="scientific">Aquipuribacter hungaricus</name>
    <dbReference type="NCBI Taxonomy" id="545624"/>
    <lineage>
        <taxon>Bacteria</taxon>
        <taxon>Bacillati</taxon>
        <taxon>Actinomycetota</taxon>
        <taxon>Actinomycetes</taxon>
        <taxon>Micrococcales</taxon>
        <taxon>Intrasporangiaceae</taxon>
        <taxon>Aquipuribacter</taxon>
    </lineage>
</organism>
<feature type="transmembrane region" description="Helical" evidence="2">
    <location>
        <begin position="203"/>
        <end position="234"/>
    </location>
</feature>
<dbReference type="PANTHER" id="PTHR33133:SF1">
    <property type="entry name" value="EXPRESSED PROTEIN-RELATED"/>
    <property type="match status" value="1"/>
</dbReference>
<feature type="compositionally biased region" description="Low complexity" evidence="1">
    <location>
        <begin position="31"/>
        <end position="50"/>
    </location>
</feature>
<accession>A0ABV7WD77</accession>
<name>A0ABV7WD77_9MICO</name>
<keyword evidence="2" id="KW-0472">Membrane</keyword>
<keyword evidence="2" id="KW-1133">Transmembrane helix</keyword>
<dbReference type="RefSeq" id="WP_340294985.1">
    <property type="nucleotide sequence ID" value="NZ_JBBEOI010000197.1"/>
</dbReference>
<feature type="transmembrane region" description="Helical" evidence="2">
    <location>
        <begin position="290"/>
        <end position="313"/>
    </location>
</feature>
<evidence type="ECO:0000313" key="4">
    <source>
        <dbReference type="EMBL" id="MFC3687791.1"/>
    </source>
</evidence>
<feature type="transmembrane region" description="Helical" evidence="2">
    <location>
        <begin position="240"/>
        <end position="269"/>
    </location>
</feature>
<feature type="domain" description="DUF7847" evidence="3">
    <location>
        <begin position="92"/>
        <end position="362"/>
    </location>
</feature>
<sequence>MSVEDRPDGGGGTGWSAPEQGSGGWGPAPGAPVAPAAGTGWSTPATAGAPVPGGPAAGGWGQLTGPGQQPYGSVLTRRGIVALKPLGFGDFFDGAFRALRHNPRVMIGLSAVVLVLTNILVALPLAGMFAAGGLLDPAAASAEPSDTQLAAMGGSLLALVPAGFLQSVAIVVLTGILILSVTQSVVDRRLSAGELWRRARGRVWPLVGWSLLQSLVASLVVGLALAPGVVLLVLEELVSGVVLLVVLGLAVTLAVIWAGVVLVFVPVVIVVERLGIVAAVRRSFRLVRGAFWKTLLVLFLTLVLTGAVSQLLATPFAIVGGLGLALLQSNPTLAGVVYAASVSLGSTVGMVLSVPFLAAVVALLYVDRRIRLEGLDVSLARTLEDGRA</sequence>
<dbReference type="Pfam" id="PF25231">
    <property type="entry name" value="DUF7847"/>
    <property type="match status" value="1"/>
</dbReference>
<dbReference type="InterPro" id="IPR057169">
    <property type="entry name" value="DUF7847"/>
</dbReference>
<comment type="caution">
    <text evidence="4">The sequence shown here is derived from an EMBL/GenBank/DDBJ whole genome shotgun (WGS) entry which is preliminary data.</text>
</comment>
<keyword evidence="5" id="KW-1185">Reference proteome</keyword>
<dbReference type="Proteomes" id="UP001595685">
    <property type="component" value="Unassembled WGS sequence"/>
</dbReference>
<reference evidence="5" key="1">
    <citation type="journal article" date="2019" name="Int. J. Syst. Evol. Microbiol.">
        <title>The Global Catalogue of Microorganisms (GCM) 10K type strain sequencing project: providing services to taxonomists for standard genome sequencing and annotation.</title>
        <authorList>
            <consortium name="The Broad Institute Genomics Platform"/>
            <consortium name="The Broad Institute Genome Sequencing Center for Infectious Disease"/>
            <person name="Wu L."/>
            <person name="Ma J."/>
        </authorList>
    </citation>
    <scope>NUCLEOTIDE SEQUENCE [LARGE SCALE GENOMIC DNA]</scope>
    <source>
        <strain evidence="5">NCAIM B.02333</strain>
    </source>
</reference>
<evidence type="ECO:0000313" key="5">
    <source>
        <dbReference type="Proteomes" id="UP001595685"/>
    </source>
</evidence>
<evidence type="ECO:0000259" key="3">
    <source>
        <dbReference type="Pfam" id="PF25231"/>
    </source>
</evidence>
<feature type="region of interest" description="Disordered" evidence="1">
    <location>
        <begin position="1"/>
        <end position="65"/>
    </location>
</feature>
<feature type="transmembrane region" description="Helical" evidence="2">
    <location>
        <begin position="107"/>
        <end position="135"/>
    </location>
</feature>
<keyword evidence="2" id="KW-0812">Transmembrane</keyword>
<evidence type="ECO:0000256" key="2">
    <source>
        <dbReference type="SAM" id="Phobius"/>
    </source>
</evidence>